<reference evidence="3 5" key="1">
    <citation type="submission" date="2015-11" db="EMBL/GenBank/DDBJ databases">
        <title>Genomic analysis of 38 Legionella species identifies large and diverse effector repertoires.</title>
        <authorList>
            <person name="Burstein D."/>
            <person name="Amaro F."/>
            <person name="Zusman T."/>
            <person name="Lifshitz Z."/>
            <person name="Cohen O."/>
            <person name="Gilbert J.A."/>
            <person name="Pupko T."/>
            <person name="Shuman H.A."/>
            <person name="Segal G."/>
        </authorList>
    </citation>
    <scope>NUCLEOTIDE SEQUENCE [LARGE SCALE GENOMIC DNA]</scope>
    <source>
        <strain evidence="3 5">ATCC 43877</strain>
    </source>
</reference>
<evidence type="ECO:0000313" key="3">
    <source>
        <dbReference type="EMBL" id="KTD39066.1"/>
    </source>
</evidence>
<feature type="region of interest" description="Disordered" evidence="1">
    <location>
        <begin position="214"/>
        <end position="238"/>
    </location>
</feature>
<dbReference type="EMBL" id="LNYN01000005">
    <property type="protein sequence ID" value="KTD39066.1"/>
    <property type="molecule type" value="Genomic_DNA"/>
</dbReference>
<keyword evidence="2" id="KW-1133">Transmembrane helix</keyword>
<dbReference type="Proteomes" id="UP000054985">
    <property type="component" value="Unassembled WGS sequence"/>
</dbReference>
<evidence type="ECO:0000313" key="4">
    <source>
        <dbReference type="EMBL" id="STX61136.1"/>
    </source>
</evidence>
<dbReference type="RefSeq" id="WP_028384058.1">
    <property type="nucleotide sequence ID" value="NZ_CAAAJG010000036.1"/>
</dbReference>
<feature type="compositionally biased region" description="Polar residues" evidence="1">
    <location>
        <begin position="223"/>
        <end position="238"/>
    </location>
</feature>
<feature type="compositionally biased region" description="Polar residues" evidence="1">
    <location>
        <begin position="300"/>
        <end position="316"/>
    </location>
</feature>
<feature type="compositionally biased region" description="Polar residues" evidence="1">
    <location>
        <begin position="263"/>
        <end position="274"/>
    </location>
</feature>
<dbReference type="EMBL" id="UGOG01000001">
    <property type="protein sequence ID" value="STX61136.1"/>
    <property type="molecule type" value="Genomic_DNA"/>
</dbReference>
<gene>
    <name evidence="3" type="ORF">Lmor_0178</name>
    <name evidence="4" type="ORF">NCTC12239_00039</name>
</gene>
<sequence>MTKVVIYTDFDGTVTSRAGSKAVFTPFYQSLLVGYEEGKTQDYKRTPMKSVDAIQELFVTKFGEYTEQFDFNKPDADMLMAPSAVQFFHELLANDQVSINIVTRNRSEYVNALFKYQGFSDSEINKLTFMESGFKFEDVDRDLKVRDLRGQRPSSLYILDDARSDFLAMRDAARLNSYTDEQTKAFNKEPGQFEWNLYLDDVKADILRPEALIVEPNTEHQDSLTTEPSTSASSTQTTDVDLRVAGIFNLGTSTIQRSDEHAQSTPQQEITDGQNSTVVIQAHVSDEAPNNHPQPKSVLPDNTKTQQTPPLTSNSSPAKIMATMAGLGFSLAFIVGFALVASGVFAPFGLGLIGATILGAVLGAHTALITGVFGLIIDIARQPSPNAGPKLNTDNSIQSCSSIISLRGLGGKAPVSQSDAPVAHFPGVLLVEHSSKEYSTADQSTSPTLESFKPD</sequence>
<reference evidence="4 6" key="2">
    <citation type="submission" date="2018-06" db="EMBL/GenBank/DDBJ databases">
        <authorList>
            <consortium name="Pathogen Informatics"/>
            <person name="Doyle S."/>
        </authorList>
    </citation>
    <scope>NUCLEOTIDE SEQUENCE [LARGE SCALE GENOMIC DNA]</scope>
    <source>
        <strain evidence="4 6">NCTC12239</strain>
    </source>
</reference>
<keyword evidence="2" id="KW-0812">Transmembrane</keyword>
<dbReference type="AlphaFoldDB" id="A0A378JRS6"/>
<feature type="region of interest" description="Disordered" evidence="1">
    <location>
        <begin position="436"/>
        <end position="455"/>
    </location>
</feature>
<feature type="region of interest" description="Disordered" evidence="1">
    <location>
        <begin position="255"/>
        <end position="274"/>
    </location>
</feature>
<keyword evidence="2" id="KW-0472">Membrane</keyword>
<evidence type="ECO:0000256" key="1">
    <source>
        <dbReference type="SAM" id="MobiDB-lite"/>
    </source>
</evidence>
<keyword evidence="5" id="KW-1185">Reference proteome</keyword>
<dbReference type="OrthoDB" id="5639065at2"/>
<accession>A0A378JRS6</accession>
<evidence type="ECO:0000256" key="2">
    <source>
        <dbReference type="SAM" id="Phobius"/>
    </source>
</evidence>
<dbReference type="STRING" id="39962.Lmor_0178"/>
<feature type="compositionally biased region" description="Polar residues" evidence="1">
    <location>
        <begin position="437"/>
        <end position="449"/>
    </location>
</feature>
<name>A0A378JRS6_9GAMM</name>
<feature type="transmembrane region" description="Helical" evidence="2">
    <location>
        <begin position="324"/>
        <end position="346"/>
    </location>
</feature>
<evidence type="ECO:0000313" key="5">
    <source>
        <dbReference type="Proteomes" id="UP000054985"/>
    </source>
</evidence>
<evidence type="ECO:0000313" key="6">
    <source>
        <dbReference type="Proteomes" id="UP000254040"/>
    </source>
</evidence>
<organism evidence="4 6">
    <name type="scientific">Legionella moravica</name>
    <dbReference type="NCBI Taxonomy" id="39962"/>
    <lineage>
        <taxon>Bacteria</taxon>
        <taxon>Pseudomonadati</taxon>
        <taxon>Pseudomonadota</taxon>
        <taxon>Gammaproteobacteria</taxon>
        <taxon>Legionellales</taxon>
        <taxon>Legionellaceae</taxon>
        <taxon>Legionella</taxon>
    </lineage>
</organism>
<feature type="region of interest" description="Disordered" evidence="1">
    <location>
        <begin position="286"/>
        <end position="316"/>
    </location>
</feature>
<protein>
    <submittedName>
        <fullName evidence="4">Dot/Icm T4SS effector</fullName>
    </submittedName>
</protein>
<proteinExistence type="predicted"/>
<dbReference type="Proteomes" id="UP000254040">
    <property type="component" value="Unassembled WGS sequence"/>
</dbReference>
<feature type="transmembrane region" description="Helical" evidence="2">
    <location>
        <begin position="352"/>
        <end position="377"/>
    </location>
</feature>